<sequence length="102" mass="10702">MSPVLQPRLCSAILPTAASSISLQLAIEKLAISDPCTALARIEEEENAAEKGVCVEDDFADYWALVRSDSEIGVENDYRFTGNIEPAANSAGSCTGPPSAGN</sequence>
<evidence type="ECO:0000313" key="1">
    <source>
        <dbReference type="EMBL" id="MED6126543.1"/>
    </source>
</evidence>
<accession>A0ABU6RS14</accession>
<reference evidence="1 2" key="1">
    <citation type="journal article" date="2023" name="Plants (Basel)">
        <title>Bridging the Gap: Combining Genomics and Transcriptomics Approaches to Understand Stylosanthes scabra, an Orphan Legume from the Brazilian Caatinga.</title>
        <authorList>
            <person name="Ferreira-Neto J.R.C."/>
            <person name="da Silva M.D."/>
            <person name="Binneck E."/>
            <person name="de Melo N.F."/>
            <person name="da Silva R.H."/>
            <person name="de Melo A.L.T.M."/>
            <person name="Pandolfi V."/>
            <person name="Bustamante F.O."/>
            <person name="Brasileiro-Vidal A.C."/>
            <person name="Benko-Iseppon A.M."/>
        </authorList>
    </citation>
    <scope>NUCLEOTIDE SEQUENCE [LARGE SCALE GENOMIC DNA]</scope>
    <source>
        <tissue evidence="1">Leaves</tissue>
    </source>
</reference>
<protein>
    <submittedName>
        <fullName evidence="1">Uncharacterized protein</fullName>
    </submittedName>
</protein>
<evidence type="ECO:0000313" key="2">
    <source>
        <dbReference type="Proteomes" id="UP001341840"/>
    </source>
</evidence>
<gene>
    <name evidence="1" type="ORF">PIB30_079500</name>
</gene>
<proteinExistence type="predicted"/>
<comment type="caution">
    <text evidence="1">The sequence shown here is derived from an EMBL/GenBank/DDBJ whole genome shotgun (WGS) entry which is preliminary data.</text>
</comment>
<keyword evidence="2" id="KW-1185">Reference proteome</keyword>
<name>A0ABU6RS14_9FABA</name>
<organism evidence="1 2">
    <name type="scientific">Stylosanthes scabra</name>
    <dbReference type="NCBI Taxonomy" id="79078"/>
    <lineage>
        <taxon>Eukaryota</taxon>
        <taxon>Viridiplantae</taxon>
        <taxon>Streptophyta</taxon>
        <taxon>Embryophyta</taxon>
        <taxon>Tracheophyta</taxon>
        <taxon>Spermatophyta</taxon>
        <taxon>Magnoliopsida</taxon>
        <taxon>eudicotyledons</taxon>
        <taxon>Gunneridae</taxon>
        <taxon>Pentapetalae</taxon>
        <taxon>rosids</taxon>
        <taxon>fabids</taxon>
        <taxon>Fabales</taxon>
        <taxon>Fabaceae</taxon>
        <taxon>Papilionoideae</taxon>
        <taxon>50 kb inversion clade</taxon>
        <taxon>dalbergioids sensu lato</taxon>
        <taxon>Dalbergieae</taxon>
        <taxon>Pterocarpus clade</taxon>
        <taxon>Stylosanthes</taxon>
    </lineage>
</organism>
<dbReference type="EMBL" id="JASCZI010031337">
    <property type="protein sequence ID" value="MED6126543.1"/>
    <property type="molecule type" value="Genomic_DNA"/>
</dbReference>
<dbReference type="Proteomes" id="UP001341840">
    <property type="component" value="Unassembled WGS sequence"/>
</dbReference>